<dbReference type="EMBL" id="JAWDGP010003066">
    <property type="protein sequence ID" value="KAK3777560.1"/>
    <property type="molecule type" value="Genomic_DNA"/>
</dbReference>
<dbReference type="AlphaFoldDB" id="A0AAE0ZXV8"/>
<dbReference type="InterPro" id="IPR025893">
    <property type="entry name" value="Tocopherol_cyclase"/>
</dbReference>
<gene>
    <name evidence="1" type="ORF">RRG08_021680</name>
</gene>
<reference evidence="1" key="1">
    <citation type="journal article" date="2023" name="G3 (Bethesda)">
        <title>A reference genome for the long-term kleptoplast-retaining sea slug Elysia crispata morphotype clarki.</title>
        <authorList>
            <person name="Eastman K.E."/>
            <person name="Pendleton A.L."/>
            <person name="Shaikh M.A."/>
            <person name="Suttiyut T."/>
            <person name="Ogas R."/>
            <person name="Tomko P."/>
            <person name="Gavelis G."/>
            <person name="Widhalm J.R."/>
            <person name="Wisecaver J.H."/>
        </authorList>
    </citation>
    <scope>NUCLEOTIDE SEQUENCE</scope>
    <source>
        <strain evidence="1">ECLA1</strain>
    </source>
</reference>
<sequence>MAPQLRSKLQLTIIIVATGILAIQQAAGNNMDPHVYPPVGPFFEGWYLRVIDTYRNASFGFLFALILPAAGENITMEMKSRSLYNFPVPPEDHPLLCATLLVNPPEAQKLGSPTSCFDPSDYSVLKDGKPVEHNPDDKTPPDFEVKLANNISFTVTPTGSQFSVSIGEHTLQGETTSPVPWGPGGEGPESWLEHLPLPIHWFVYSFRSTVTTYSYTNEATKSVMKGGSSSVGPPVVAHMEKNWGESFIEAWVWAEGVNPATDVYFSLSSGLIKELSFEIPAQLSGYRNPAKGIHCSFHPANSEHTLQHDGCAGTATLDVRSLECHVVIQLYAAPNSFSSCLVTPQPDGFRLGCVESYTAVANITVHEVLYGVKDSQIIPLAALEFGGLYMCNGKCPDV</sequence>
<comment type="caution">
    <text evidence="1">The sequence shown here is derived from an EMBL/GenBank/DDBJ whole genome shotgun (WGS) entry which is preliminary data.</text>
</comment>
<evidence type="ECO:0000313" key="2">
    <source>
        <dbReference type="Proteomes" id="UP001283361"/>
    </source>
</evidence>
<protein>
    <submittedName>
        <fullName evidence="1">Uncharacterized protein</fullName>
    </submittedName>
</protein>
<accession>A0AAE0ZXV8</accession>
<dbReference type="PANTHER" id="PTHR35309:SF4">
    <property type="entry name" value="TOCOPHEROL CYCLASE"/>
    <property type="match status" value="1"/>
</dbReference>
<keyword evidence="2" id="KW-1185">Reference proteome</keyword>
<evidence type="ECO:0000313" key="1">
    <source>
        <dbReference type="EMBL" id="KAK3777560.1"/>
    </source>
</evidence>
<dbReference type="GO" id="GO:0009976">
    <property type="term" value="F:tocopherol cyclase activity"/>
    <property type="evidence" value="ECO:0007669"/>
    <property type="project" value="InterPro"/>
</dbReference>
<proteinExistence type="predicted"/>
<organism evidence="1 2">
    <name type="scientific">Elysia crispata</name>
    <name type="common">lettuce slug</name>
    <dbReference type="NCBI Taxonomy" id="231223"/>
    <lineage>
        <taxon>Eukaryota</taxon>
        <taxon>Metazoa</taxon>
        <taxon>Spiralia</taxon>
        <taxon>Lophotrochozoa</taxon>
        <taxon>Mollusca</taxon>
        <taxon>Gastropoda</taxon>
        <taxon>Heterobranchia</taxon>
        <taxon>Euthyneura</taxon>
        <taxon>Panpulmonata</taxon>
        <taxon>Sacoglossa</taxon>
        <taxon>Placobranchoidea</taxon>
        <taxon>Plakobranchidae</taxon>
        <taxon>Elysia</taxon>
    </lineage>
</organism>
<name>A0AAE0ZXV8_9GAST</name>
<dbReference type="PANTHER" id="PTHR35309">
    <property type="match status" value="1"/>
</dbReference>
<dbReference type="Proteomes" id="UP001283361">
    <property type="component" value="Unassembled WGS sequence"/>
</dbReference>